<organism evidence="1 2">
    <name type="scientific">Absidia repens</name>
    <dbReference type="NCBI Taxonomy" id="90262"/>
    <lineage>
        <taxon>Eukaryota</taxon>
        <taxon>Fungi</taxon>
        <taxon>Fungi incertae sedis</taxon>
        <taxon>Mucoromycota</taxon>
        <taxon>Mucoromycotina</taxon>
        <taxon>Mucoromycetes</taxon>
        <taxon>Mucorales</taxon>
        <taxon>Cunninghamellaceae</taxon>
        <taxon>Absidia</taxon>
    </lineage>
</organism>
<proteinExistence type="predicted"/>
<dbReference type="EMBL" id="MCGE01000048">
    <property type="protein sequence ID" value="ORZ04740.1"/>
    <property type="molecule type" value="Genomic_DNA"/>
</dbReference>
<evidence type="ECO:0000313" key="1">
    <source>
        <dbReference type="EMBL" id="ORZ04740.1"/>
    </source>
</evidence>
<gene>
    <name evidence="1" type="ORF">BCR42DRAFT_444033</name>
</gene>
<dbReference type="OrthoDB" id="2277233at2759"/>
<dbReference type="Proteomes" id="UP000193560">
    <property type="component" value="Unassembled WGS sequence"/>
</dbReference>
<reference evidence="1 2" key="1">
    <citation type="submission" date="2016-07" db="EMBL/GenBank/DDBJ databases">
        <title>Pervasive Adenine N6-methylation of Active Genes in Fungi.</title>
        <authorList>
            <consortium name="DOE Joint Genome Institute"/>
            <person name="Mondo S.J."/>
            <person name="Dannebaum R.O."/>
            <person name="Kuo R.C."/>
            <person name="Labutti K."/>
            <person name="Haridas S."/>
            <person name="Kuo A."/>
            <person name="Salamov A."/>
            <person name="Ahrendt S.R."/>
            <person name="Lipzen A."/>
            <person name="Sullivan W."/>
            <person name="Andreopoulos W.B."/>
            <person name="Clum A."/>
            <person name="Lindquist E."/>
            <person name="Daum C."/>
            <person name="Ramamoorthy G.K."/>
            <person name="Gryganskyi A."/>
            <person name="Culley D."/>
            <person name="Magnuson J.K."/>
            <person name="James T.Y."/>
            <person name="O'Malley M.A."/>
            <person name="Stajich J.E."/>
            <person name="Spatafora J.W."/>
            <person name="Visel A."/>
            <person name="Grigoriev I.V."/>
        </authorList>
    </citation>
    <scope>NUCLEOTIDE SEQUENCE [LARGE SCALE GENOMIC DNA]</scope>
    <source>
        <strain evidence="1 2">NRRL 1336</strain>
    </source>
</reference>
<name>A0A1X2HXL0_9FUNG</name>
<comment type="caution">
    <text evidence="1">The sequence shown here is derived from an EMBL/GenBank/DDBJ whole genome shotgun (WGS) entry which is preliminary data.</text>
</comment>
<evidence type="ECO:0000313" key="2">
    <source>
        <dbReference type="Proteomes" id="UP000193560"/>
    </source>
</evidence>
<accession>A0A1X2HXL0</accession>
<keyword evidence="2" id="KW-1185">Reference proteome</keyword>
<dbReference type="AlphaFoldDB" id="A0A1X2HXL0"/>
<protein>
    <submittedName>
        <fullName evidence="1">Uncharacterized protein</fullName>
    </submittedName>
</protein>
<dbReference type="STRING" id="90262.A0A1X2HXL0"/>
<sequence length="341" mass="39762">MEKASIKDWSEFKKSFQEFFISADIDESWWAELENVKQGEVSVNELQLTLEKLFVRLEITDDKIKKRYLLKSLEPELEYEVEKEGPKAYGETMKFMKKAEMLFYSEPSNMNPNKNIELPDCDEEMVDDEPTLEQLENSLLETSNDDLTLNAMGKKKNAITPDEVFESNEKRRAFLKSRKDQKNSYQEKRKVHSLEVETAWEPCFISTIQHSLDKSAWDRNYGWTYAKNIIKTKFNGDRSQSHYLQQLIEMIIRSTLLKNFITLYKALAEKIQQPTVQSYSGLCNNITLTLSNNDIAPILSVEELISERRSSNHYSRVANDMELGELFGRNNLIAWAAKEDD</sequence>